<dbReference type="EMBL" id="BOOY01000008">
    <property type="protein sequence ID" value="GIJ02255.1"/>
    <property type="molecule type" value="Genomic_DNA"/>
</dbReference>
<dbReference type="AlphaFoldDB" id="A0A8J3Y645"/>
<evidence type="ECO:0000313" key="2">
    <source>
        <dbReference type="Proteomes" id="UP000652013"/>
    </source>
</evidence>
<accession>A0A8J3Y645</accession>
<evidence type="ECO:0000313" key="1">
    <source>
        <dbReference type="EMBL" id="GIJ02255.1"/>
    </source>
</evidence>
<organism evidence="1 2">
    <name type="scientific">Spirilliplanes yamanashiensis</name>
    <dbReference type="NCBI Taxonomy" id="42233"/>
    <lineage>
        <taxon>Bacteria</taxon>
        <taxon>Bacillati</taxon>
        <taxon>Actinomycetota</taxon>
        <taxon>Actinomycetes</taxon>
        <taxon>Micromonosporales</taxon>
        <taxon>Micromonosporaceae</taxon>
        <taxon>Spirilliplanes</taxon>
    </lineage>
</organism>
<dbReference type="Proteomes" id="UP000652013">
    <property type="component" value="Unassembled WGS sequence"/>
</dbReference>
<sequence>MSSVEEVKVHVAASVEQAGRAVVGIQQVTDQLDEALNRLRLTAIGSAHPSAITAIAQLEQAKDRLDEAMTLIRSASDSAETYRSVV</sequence>
<name>A0A8J3Y645_9ACTN</name>
<gene>
    <name evidence="1" type="ORF">Sya03_16070</name>
</gene>
<reference evidence="1" key="1">
    <citation type="submission" date="2021-01" db="EMBL/GenBank/DDBJ databases">
        <title>Whole genome shotgun sequence of Spirilliplanes yamanashiensis NBRC 15828.</title>
        <authorList>
            <person name="Komaki H."/>
            <person name="Tamura T."/>
        </authorList>
    </citation>
    <scope>NUCLEOTIDE SEQUENCE</scope>
    <source>
        <strain evidence="1">NBRC 15828</strain>
    </source>
</reference>
<proteinExistence type="predicted"/>
<dbReference type="RefSeq" id="WP_203937554.1">
    <property type="nucleotide sequence ID" value="NZ_BAAAGJ010000019.1"/>
</dbReference>
<protein>
    <submittedName>
        <fullName evidence="1">Uncharacterized protein</fullName>
    </submittedName>
</protein>
<comment type="caution">
    <text evidence="1">The sequence shown here is derived from an EMBL/GenBank/DDBJ whole genome shotgun (WGS) entry which is preliminary data.</text>
</comment>
<keyword evidence="2" id="KW-1185">Reference proteome</keyword>